<name>A0A2S9JTX7_9SPHI</name>
<comment type="caution">
    <text evidence="2">The sequence shown here is derived from an EMBL/GenBank/DDBJ whole genome shotgun (WGS) entry which is preliminary data.</text>
</comment>
<dbReference type="Pfam" id="PF20329">
    <property type="entry name" value="DUF6624"/>
    <property type="match status" value="1"/>
</dbReference>
<reference evidence="2 3" key="1">
    <citation type="submission" date="2018-02" db="EMBL/GenBank/DDBJ databases">
        <title>The draft genome of Sphingobacterium gobiense H7.</title>
        <authorList>
            <person name="Li L."/>
            <person name="Liu L."/>
            <person name="Zhang X."/>
            <person name="Wang T."/>
            <person name="Liang L."/>
        </authorList>
    </citation>
    <scope>NUCLEOTIDE SEQUENCE [LARGE SCALE GENOMIC DNA]</scope>
    <source>
        <strain evidence="2 3">ACCC 05757</strain>
    </source>
</reference>
<evidence type="ECO:0000313" key="3">
    <source>
        <dbReference type="Proteomes" id="UP000238642"/>
    </source>
</evidence>
<keyword evidence="3" id="KW-1185">Reference proteome</keyword>
<dbReference type="AlphaFoldDB" id="A0A2S9JTX7"/>
<keyword evidence="1" id="KW-0472">Membrane</keyword>
<evidence type="ECO:0000313" key="2">
    <source>
        <dbReference type="EMBL" id="PRD56736.1"/>
    </source>
</evidence>
<keyword evidence="1" id="KW-0812">Transmembrane</keyword>
<organism evidence="2 3">
    <name type="scientific">Sphingobacterium gobiense</name>
    <dbReference type="NCBI Taxonomy" id="1382456"/>
    <lineage>
        <taxon>Bacteria</taxon>
        <taxon>Pseudomonadati</taxon>
        <taxon>Bacteroidota</taxon>
        <taxon>Sphingobacteriia</taxon>
        <taxon>Sphingobacteriales</taxon>
        <taxon>Sphingobacteriaceae</taxon>
        <taxon>Sphingobacterium</taxon>
    </lineage>
</organism>
<evidence type="ECO:0000256" key="1">
    <source>
        <dbReference type="SAM" id="Phobius"/>
    </source>
</evidence>
<gene>
    <name evidence="2" type="ORF">C5749_05765</name>
</gene>
<feature type="transmembrane region" description="Helical" evidence="1">
    <location>
        <begin position="9"/>
        <end position="30"/>
    </location>
</feature>
<proteinExistence type="predicted"/>
<dbReference type="InterPro" id="IPR046732">
    <property type="entry name" value="DUF6624"/>
</dbReference>
<dbReference type="Proteomes" id="UP000238642">
    <property type="component" value="Unassembled WGS sequence"/>
</dbReference>
<accession>A0A2S9JTX7</accession>
<dbReference type="EMBL" id="PVBS01000001">
    <property type="protein sequence ID" value="PRD56736.1"/>
    <property type="molecule type" value="Genomic_DNA"/>
</dbReference>
<sequence length="253" mass="29535">MPTIKRKTIFGIFTSITTEFMFIFRGLFLVKDMNKYFALFLSVILLFATGCRSYEPISSENKNEIQTHLLEMVKIDQIAAFPKAGAYSNYSHEQWQAFKDSVFRTNHKTIANYFSTYGYLGYNEVGEEGSNHFWLLVQHCDHDPKFQKRVLKKMDIQVKRKNANPKNYAYLFDRVQVNAGKKQLFGTQVDYLKTGRATPKYGLIDSVNVDQRRAKYSLPTLTEYLNDMTIMHFEMNKASYIESGYTEPDLYEL</sequence>
<protein>
    <submittedName>
        <fullName evidence="2">Uncharacterized protein</fullName>
    </submittedName>
</protein>
<keyword evidence="1" id="KW-1133">Transmembrane helix</keyword>